<dbReference type="PROSITE" id="PS51414">
    <property type="entry name" value="HSR"/>
    <property type="match status" value="1"/>
</dbReference>
<dbReference type="FunFam" id="3.30.40.10:FF:000294">
    <property type="entry name" value="Nuclear autoantigen Sp-100"/>
    <property type="match status" value="1"/>
</dbReference>
<feature type="compositionally biased region" description="Polar residues" evidence="8">
    <location>
        <begin position="303"/>
        <end position="312"/>
    </location>
</feature>
<evidence type="ECO:0000256" key="3">
    <source>
        <dbReference type="ARBA" id="ARBA00022771"/>
    </source>
</evidence>
<dbReference type="InterPro" id="IPR004865">
    <property type="entry name" value="HSR_dom"/>
</dbReference>
<dbReference type="SMART" id="SM00258">
    <property type="entry name" value="SAND"/>
    <property type="match status" value="1"/>
</dbReference>
<feature type="domain" description="HSR" evidence="11">
    <location>
        <begin position="13"/>
        <end position="129"/>
    </location>
</feature>
<dbReference type="Pfam" id="PF00439">
    <property type="entry name" value="Bromodomain"/>
    <property type="match status" value="1"/>
</dbReference>
<feature type="region of interest" description="Disordered" evidence="8">
    <location>
        <begin position="166"/>
        <end position="203"/>
    </location>
</feature>
<feature type="domain" description="SAND" evidence="10">
    <location>
        <begin position="453"/>
        <end position="534"/>
    </location>
</feature>
<dbReference type="InterPro" id="IPR001487">
    <property type="entry name" value="Bromodomain"/>
</dbReference>
<dbReference type="Gene3D" id="3.10.390.10">
    <property type="entry name" value="SAND domain-like"/>
    <property type="match status" value="1"/>
</dbReference>
<dbReference type="InterPro" id="IPR013083">
    <property type="entry name" value="Znf_RING/FYVE/PHD"/>
</dbReference>
<dbReference type="Pfam" id="PF01342">
    <property type="entry name" value="SAND"/>
    <property type="match status" value="1"/>
</dbReference>
<dbReference type="Pfam" id="PF03172">
    <property type="entry name" value="HSR"/>
    <property type="match status" value="1"/>
</dbReference>
<dbReference type="Proteomes" id="UP000593571">
    <property type="component" value="Unassembled WGS sequence"/>
</dbReference>
<evidence type="ECO:0000256" key="7">
    <source>
        <dbReference type="PROSITE-ProRule" id="PRU00146"/>
    </source>
</evidence>
<keyword evidence="1" id="KW-0597">Phosphoprotein</keyword>
<dbReference type="PANTHER" id="PTHR46386:SF8">
    <property type="entry name" value="NUCLEAR BODY PROTEIN SP140"/>
    <property type="match status" value="1"/>
</dbReference>
<keyword evidence="13" id="KW-1185">Reference proteome</keyword>
<feature type="domain" description="PHD-type" evidence="9">
    <location>
        <begin position="564"/>
        <end position="610"/>
    </location>
</feature>
<keyword evidence="4" id="KW-0862">Zinc</keyword>
<evidence type="ECO:0000256" key="2">
    <source>
        <dbReference type="ARBA" id="ARBA00022723"/>
    </source>
</evidence>
<dbReference type="InterPro" id="IPR043563">
    <property type="entry name" value="Sp110/Sp140/Sp140L-like"/>
</dbReference>
<reference evidence="12 13" key="1">
    <citation type="journal article" date="2020" name="Nature">
        <title>Six reference-quality genomes reveal evolution of bat adaptations.</title>
        <authorList>
            <person name="Jebb D."/>
            <person name="Huang Z."/>
            <person name="Pippel M."/>
            <person name="Hughes G.M."/>
            <person name="Lavrichenko K."/>
            <person name="Devanna P."/>
            <person name="Winkler S."/>
            <person name="Jermiin L.S."/>
            <person name="Skirmuntt E.C."/>
            <person name="Katzourakis A."/>
            <person name="Burkitt-Gray L."/>
            <person name="Ray D.A."/>
            <person name="Sullivan K.A.M."/>
            <person name="Roscito J.G."/>
            <person name="Kirilenko B.M."/>
            <person name="Davalos L.M."/>
            <person name="Corthals A.P."/>
            <person name="Power M.L."/>
            <person name="Jones G."/>
            <person name="Ransome R.D."/>
            <person name="Dechmann D.K.N."/>
            <person name="Locatelli A.G."/>
            <person name="Puechmaille S.J."/>
            <person name="Fedrigo O."/>
            <person name="Jarvis E.D."/>
            <person name="Hiller M."/>
            <person name="Vernes S.C."/>
            <person name="Myers E.W."/>
            <person name="Teeling E.C."/>
        </authorList>
    </citation>
    <scope>NUCLEOTIDE SEQUENCE [LARGE SCALE GENOMIC DNA]</scope>
    <source>
        <strain evidence="12">MRouAeg1</strain>
        <tissue evidence="12">Muscle</tissue>
    </source>
</reference>
<dbReference type="GO" id="GO:0031981">
    <property type="term" value="C:nuclear lumen"/>
    <property type="evidence" value="ECO:0007669"/>
    <property type="project" value="UniProtKB-ARBA"/>
</dbReference>
<feature type="region of interest" description="Disordered" evidence="8">
    <location>
        <begin position="224"/>
        <end position="315"/>
    </location>
</feature>
<dbReference type="InterPro" id="IPR011011">
    <property type="entry name" value="Znf_FYVE_PHD"/>
</dbReference>
<comment type="caution">
    <text evidence="12">The sequence shown here is derived from an EMBL/GenBank/DDBJ whole genome shotgun (WGS) entry which is preliminary data.</text>
</comment>
<dbReference type="PROSITE" id="PS01359">
    <property type="entry name" value="ZF_PHD_1"/>
    <property type="match status" value="1"/>
</dbReference>
<dbReference type="SMART" id="SM00297">
    <property type="entry name" value="BROMO"/>
    <property type="match status" value="1"/>
</dbReference>
<dbReference type="GO" id="GO:0003677">
    <property type="term" value="F:DNA binding"/>
    <property type="evidence" value="ECO:0007669"/>
    <property type="project" value="UniProtKB-KW"/>
</dbReference>
<keyword evidence="3 7" id="KW-0863">Zinc-finger</keyword>
<keyword evidence="6" id="KW-0238">DNA-binding</keyword>
<feature type="compositionally biased region" description="Polar residues" evidence="8">
    <location>
        <begin position="187"/>
        <end position="202"/>
    </location>
</feature>
<evidence type="ECO:0000256" key="4">
    <source>
        <dbReference type="ARBA" id="ARBA00022833"/>
    </source>
</evidence>
<dbReference type="PANTHER" id="PTHR46386">
    <property type="entry name" value="NUCLEAR BODY PROTEIN SP140"/>
    <property type="match status" value="1"/>
</dbReference>
<dbReference type="InterPro" id="IPR001965">
    <property type="entry name" value="Znf_PHD"/>
</dbReference>
<dbReference type="SMART" id="SM00249">
    <property type="entry name" value="PHD"/>
    <property type="match status" value="1"/>
</dbReference>
<dbReference type="InterPro" id="IPR019787">
    <property type="entry name" value="Znf_PHD-finger"/>
</dbReference>
<dbReference type="AlphaFoldDB" id="A0A7J8JP81"/>
<dbReference type="SUPFAM" id="SSF63763">
    <property type="entry name" value="SAND domain-like"/>
    <property type="match status" value="1"/>
</dbReference>
<dbReference type="PROSITE" id="PS50864">
    <property type="entry name" value="SAND"/>
    <property type="match status" value="1"/>
</dbReference>
<dbReference type="Gene3D" id="3.30.40.10">
    <property type="entry name" value="Zinc/RING finger domain, C3HC4 (zinc finger)"/>
    <property type="match status" value="1"/>
</dbReference>
<evidence type="ECO:0000256" key="5">
    <source>
        <dbReference type="ARBA" id="ARBA00023117"/>
    </source>
</evidence>
<dbReference type="Gene3D" id="1.20.920.10">
    <property type="entry name" value="Bromodomain-like"/>
    <property type="match status" value="1"/>
</dbReference>
<dbReference type="InterPro" id="IPR019786">
    <property type="entry name" value="Zinc_finger_PHD-type_CS"/>
</dbReference>
<evidence type="ECO:0000259" key="10">
    <source>
        <dbReference type="PROSITE" id="PS50864"/>
    </source>
</evidence>
<dbReference type="GO" id="GO:0008270">
    <property type="term" value="F:zinc ion binding"/>
    <property type="evidence" value="ECO:0007669"/>
    <property type="project" value="UniProtKB-KW"/>
</dbReference>
<evidence type="ECO:0000256" key="1">
    <source>
        <dbReference type="ARBA" id="ARBA00022553"/>
    </source>
</evidence>
<evidence type="ECO:0000256" key="8">
    <source>
        <dbReference type="SAM" id="MobiDB-lite"/>
    </source>
</evidence>
<evidence type="ECO:0000259" key="9">
    <source>
        <dbReference type="PROSITE" id="PS50016"/>
    </source>
</evidence>
<dbReference type="PROSITE" id="PS50016">
    <property type="entry name" value="ZF_PHD_2"/>
    <property type="match status" value="1"/>
</dbReference>
<dbReference type="CDD" id="cd15626">
    <property type="entry name" value="PHD_SP110_140"/>
    <property type="match status" value="1"/>
</dbReference>
<keyword evidence="5" id="KW-0103">Bromodomain</keyword>
<evidence type="ECO:0000256" key="6">
    <source>
        <dbReference type="ARBA" id="ARBA00023125"/>
    </source>
</evidence>
<gene>
    <name evidence="12" type="ORF">HJG63_018277</name>
</gene>
<dbReference type="InterPro" id="IPR000770">
    <property type="entry name" value="SAND_dom"/>
</dbReference>
<protein>
    <recommendedName>
        <fullName evidence="14">SP140 nuclear body protein</fullName>
    </recommendedName>
</protein>
<dbReference type="SUPFAM" id="SSF47370">
    <property type="entry name" value="Bromodomain"/>
    <property type="match status" value="1"/>
</dbReference>
<dbReference type="InterPro" id="IPR010919">
    <property type="entry name" value="SAND-like_dom_sf"/>
</dbReference>
<keyword evidence="2" id="KW-0479">Metal-binding</keyword>
<evidence type="ECO:0000259" key="11">
    <source>
        <dbReference type="PROSITE" id="PS51414"/>
    </source>
</evidence>
<dbReference type="InterPro" id="IPR036427">
    <property type="entry name" value="Bromodomain-like_sf"/>
</dbReference>
<dbReference type="FunFam" id="1.20.920.10:FF:000028">
    <property type="entry name" value="Nuclear autoantigen Sp-100"/>
    <property type="match status" value="1"/>
</dbReference>
<name>A0A7J8JP81_ROUAE</name>
<feature type="compositionally biased region" description="Basic and acidic residues" evidence="8">
    <location>
        <begin position="175"/>
        <end position="186"/>
    </location>
</feature>
<dbReference type="Pfam" id="PF00628">
    <property type="entry name" value="PHD"/>
    <property type="match status" value="1"/>
</dbReference>
<evidence type="ECO:0000313" key="13">
    <source>
        <dbReference type="Proteomes" id="UP000593571"/>
    </source>
</evidence>
<dbReference type="GO" id="GO:0000981">
    <property type="term" value="F:DNA-binding transcription factor activity, RNA polymerase II-specific"/>
    <property type="evidence" value="ECO:0007669"/>
    <property type="project" value="TreeGrafter"/>
</dbReference>
<sequence>MAGGGRELNHRMFNGDLNPEEQNPEGQFNYESIFRLFKESKVEIASAITNIFPILMGLRDRGFISEQSYQHFLEACRNLVPVERVMYNVLSEIEKTFDKTFLKALFSRVNLNAYPGLREIYRDFQNVLPENFDYPITDDKNRNYSLDSQLSCEQGDTLPRERILEHLSDGQQMSIREEESSHDRNSTIETQEMTNECAQETEQAVCREHSPFQINNVRVLEERPNLLPQDGQEDSNACYEPGGGEEPQELLSSSLGCGAEDSSAFWEPRDREETEEFSYSPLRLEPEDSSGFWEPYDGEETQDASYSPSRWESVSGGIEALQMDREGESEELPSSLLPCDGQGTERSVGVNEEYSNVMSFSKDMPEGTETRAESSQACDTTETRILGSNSTLGKLKRKRVKKKGHSWTRNKKKCQRYVHQKGKKRGKSRTYLIHSDRTPKKTAQLRGSRKHRDKSVNFRAQILPVTCGAVKGMLYKNKLKQGSTKKCIRREDGNWFTPREFEIKGGHERSKSWKMSVHCGGKTLKWLILEGFLPNPPRIYGKRKKLRLPNSHDKTFIDQCLGNSDVCEVCHDGGKLFCCDTCTRSFHEDCHLPPVDTERDPWSCIFCRMKAYSASQKCHRESEVLAKQMGPEEQLACEFLLLKLYGHSESSFFAKIPYYYYFNDQNESMWLDKIKKRLNEQGYPQVEGFVRDMRLIFQNHRAYYKYHNFGQMGLRLEAEFEKSFKEVFAIQETNENGSPAQ</sequence>
<dbReference type="SUPFAM" id="SSF57903">
    <property type="entry name" value="FYVE/PHD zinc finger"/>
    <property type="match status" value="1"/>
</dbReference>
<evidence type="ECO:0008006" key="14">
    <source>
        <dbReference type="Google" id="ProtNLM"/>
    </source>
</evidence>
<accession>A0A7J8JP81</accession>
<proteinExistence type="predicted"/>
<dbReference type="EMBL" id="JACASE010000002">
    <property type="protein sequence ID" value="KAF6497902.1"/>
    <property type="molecule type" value="Genomic_DNA"/>
</dbReference>
<organism evidence="12 13">
    <name type="scientific">Rousettus aegyptiacus</name>
    <name type="common">Egyptian fruit bat</name>
    <name type="synonym">Pteropus aegyptiacus</name>
    <dbReference type="NCBI Taxonomy" id="9407"/>
    <lineage>
        <taxon>Eukaryota</taxon>
        <taxon>Metazoa</taxon>
        <taxon>Chordata</taxon>
        <taxon>Craniata</taxon>
        <taxon>Vertebrata</taxon>
        <taxon>Euteleostomi</taxon>
        <taxon>Mammalia</taxon>
        <taxon>Eutheria</taxon>
        <taxon>Laurasiatheria</taxon>
        <taxon>Chiroptera</taxon>
        <taxon>Yinpterochiroptera</taxon>
        <taxon>Pteropodoidea</taxon>
        <taxon>Pteropodidae</taxon>
        <taxon>Rousettinae</taxon>
        <taxon>Rousettus</taxon>
    </lineage>
</organism>
<evidence type="ECO:0000313" key="12">
    <source>
        <dbReference type="EMBL" id="KAF6497902.1"/>
    </source>
</evidence>